<comment type="subcellular location">
    <subcellularLocation>
        <location evidence="12">Cytoplasm</location>
    </subcellularLocation>
</comment>
<protein>
    <recommendedName>
        <fullName evidence="7 12">Coproporphyrinogen III oxidase</fullName>
        <ecNumber evidence="6 12">1.3.3.15</ecNumber>
    </recommendedName>
</protein>
<sequence>MAGPPDRVRVAVVGGGISGVAAAWFLREGLGADADIILFEQRSAIGGHLRVSEVAGVPVDEGAESLLARRPEAVDLARAVGLGDSIVHPADVGAGIWSGGEIRPLPKATVMGVPADPSSLGGLLTDAEIAEAAQRDRPAVPGMPIEADVSIGRLVAERMGRAVADRLVEPLLGGVYAGRADQLSLDATVPALGAAAREHHSLAAAVQSVRQSAPAGGGPVFAGVAGGVGRLPEAVAKASGAGVRTGVTVRELSRTASGWRLVTGPVPEPEVMTADAVVLAVPAAPAARLLRGVADAAAVELAAVETASMAIVTLALPASAFPVAPASSGFLVPPAEGRMIKAVTFSSAKWPWLRDQAGDLVLVRASIGRHGQTHDLQRDDSELAEIALAELRAATGVSGPAVDVRVTRWGGALPQYAVGHLGRVERIRAAVSAVPGLAVCGAVYAGVGVAACIGTAREAAGRVVADVRERHVRIKA</sequence>
<comment type="similarity">
    <text evidence="5 12">Belongs to the protoporphyrinogen/coproporphyrinogen oxidase family. Coproporphyrinogen III oxidase subfamily.</text>
</comment>
<dbReference type="EMBL" id="WLZY01000001">
    <property type="protein sequence ID" value="NDL55976.1"/>
    <property type="molecule type" value="Genomic_DNA"/>
</dbReference>
<evidence type="ECO:0000259" key="13">
    <source>
        <dbReference type="Pfam" id="PF01593"/>
    </source>
</evidence>
<dbReference type="Gene3D" id="3.90.660.20">
    <property type="entry name" value="Protoporphyrinogen oxidase, mitochondrial, domain 2"/>
    <property type="match status" value="1"/>
</dbReference>
<dbReference type="InterPro" id="IPR004572">
    <property type="entry name" value="Protoporphyrinogen_oxidase"/>
</dbReference>
<keyword evidence="15" id="KW-1185">Reference proteome</keyword>
<evidence type="ECO:0000256" key="3">
    <source>
        <dbReference type="ARBA" id="ARBA00002185"/>
    </source>
</evidence>
<dbReference type="AlphaFoldDB" id="A0A7K3LY87"/>
<comment type="catalytic activity">
    <reaction evidence="1">
        <text>coproporphyrinogen III + 3 O2 = coproporphyrin III + 3 H2O2</text>
        <dbReference type="Rhea" id="RHEA:43436"/>
        <dbReference type="ChEBI" id="CHEBI:15379"/>
        <dbReference type="ChEBI" id="CHEBI:16240"/>
        <dbReference type="ChEBI" id="CHEBI:57309"/>
        <dbReference type="ChEBI" id="CHEBI:131725"/>
        <dbReference type="EC" id="1.3.3.15"/>
    </reaction>
    <physiologicalReaction direction="left-to-right" evidence="1">
        <dbReference type="Rhea" id="RHEA:43437"/>
    </physiologicalReaction>
</comment>
<keyword evidence="8 12" id="KW-0285">Flavoprotein</keyword>
<evidence type="ECO:0000256" key="6">
    <source>
        <dbReference type="ARBA" id="ARBA00012402"/>
    </source>
</evidence>
<reference evidence="14 15" key="1">
    <citation type="submission" date="2019-11" db="EMBL/GenBank/DDBJ databases">
        <authorList>
            <person name="Li X.-J."/>
            <person name="Feng X.-M."/>
        </authorList>
    </citation>
    <scope>NUCLEOTIDE SEQUENCE [LARGE SCALE GENOMIC DNA]</scope>
    <source>
        <strain evidence="14 15">XMNu-373</strain>
    </source>
</reference>
<dbReference type="Gene3D" id="3.50.50.60">
    <property type="entry name" value="FAD/NAD(P)-binding domain"/>
    <property type="match status" value="1"/>
</dbReference>
<accession>A0A7K3LY87</accession>
<evidence type="ECO:0000256" key="12">
    <source>
        <dbReference type="RuleBase" id="RU364052"/>
    </source>
</evidence>
<evidence type="ECO:0000256" key="11">
    <source>
        <dbReference type="ARBA" id="ARBA00023133"/>
    </source>
</evidence>
<evidence type="ECO:0000313" key="15">
    <source>
        <dbReference type="Proteomes" id="UP000460435"/>
    </source>
</evidence>
<keyword evidence="10 12" id="KW-0560">Oxidoreductase</keyword>
<feature type="domain" description="Amine oxidase" evidence="13">
    <location>
        <begin position="17"/>
        <end position="463"/>
    </location>
</feature>
<keyword evidence="11 12" id="KW-0350">Heme biosynthesis</keyword>
<dbReference type="InterPro" id="IPR050464">
    <property type="entry name" value="Zeta_carotene_desat/Oxidored"/>
</dbReference>
<dbReference type="SUPFAM" id="SSF51905">
    <property type="entry name" value="FAD/NAD(P)-binding domain"/>
    <property type="match status" value="1"/>
</dbReference>
<dbReference type="SUPFAM" id="SSF54373">
    <property type="entry name" value="FAD-linked reductases, C-terminal domain"/>
    <property type="match status" value="1"/>
</dbReference>
<dbReference type="Pfam" id="PF01593">
    <property type="entry name" value="Amino_oxidase"/>
    <property type="match status" value="1"/>
</dbReference>
<dbReference type="EC" id="1.3.3.15" evidence="6 12"/>
<evidence type="ECO:0000256" key="8">
    <source>
        <dbReference type="ARBA" id="ARBA00022630"/>
    </source>
</evidence>
<comment type="pathway">
    <text evidence="4 12">Porphyrin-containing compound metabolism; protoheme biosynthesis.</text>
</comment>
<dbReference type="Gene3D" id="1.10.3110.10">
    <property type="entry name" value="protoporphyrinogen ix oxidase, domain 3"/>
    <property type="match status" value="1"/>
</dbReference>
<evidence type="ECO:0000256" key="2">
    <source>
        <dbReference type="ARBA" id="ARBA00001974"/>
    </source>
</evidence>
<evidence type="ECO:0000256" key="9">
    <source>
        <dbReference type="ARBA" id="ARBA00022827"/>
    </source>
</evidence>
<dbReference type="Proteomes" id="UP000460435">
    <property type="component" value="Unassembled WGS sequence"/>
</dbReference>
<dbReference type="RefSeq" id="WP_162448627.1">
    <property type="nucleotide sequence ID" value="NZ_WLZY01000001.1"/>
</dbReference>
<evidence type="ECO:0000256" key="7">
    <source>
        <dbReference type="ARBA" id="ARBA00019046"/>
    </source>
</evidence>
<dbReference type="GO" id="GO:0006783">
    <property type="term" value="P:heme biosynthetic process"/>
    <property type="evidence" value="ECO:0007669"/>
    <property type="project" value="UniProtKB-UniRule"/>
</dbReference>
<organism evidence="14 15">
    <name type="scientific">Phytoactinopolyspora mesophila</name>
    <dbReference type="NCBI Taxonomy" id="2650750"/>
    <lineage>
        <taxon>Bacteria</taxon>
        <taxon>Bacillati</taxon>
        <taxon>Actinomycetota</taxon>
        <taxon>Actinomycetes</taxon>
        <taxon>Jiangellales</taxon>
        <taxon>Jiangellaceae</taxon>
        <taxon>Phytoactinopolyspora</taxon>
    </lineage>
</organism>
<dbReference type="GO" id="GO:0004729">
    <property type="term" value="F:oxygen-dependent protoporphyrinogen oxidase activity"/>
    <property type="evidence" value="ECO:0007669"/>
    <property type="project" value="UniProtKB-UniRule"/>
</dbReference>
<dbReference type="PANTHER" id="PTHR42923">
    <property type="entry name" value="PROTOPORPHYRINOGEN OXIDASE"/>
    <property type="match status" value="1"/>
</dbReference>
<evidence type="ECO:0000313" key="14">
    <source>
        <dbReference type="EMBL" id="NDL55976.1"/>
    </source>
</evidence>
<comment type="cofactor">
    <cofactor evidence="2 12">
        <name>FAD</name>
        <dbReference type="ChEBI" id="CHEBI:57692"/>
    </cofactor>
</comment>
<dbReference type="UniPathway" id="UPA00252"/>
<evidence type="ECO:0000256" key="10">
    <source>
        <dbReference type="ARBA" id="ARBA00023002"/>
    </source>
</evidence>
<evidence type="ECO:0000256" key="5">
    <source>
        <dbReference type="ARBA" id="ARBA00008310"/>
    </source>
</evidence>
<proteinExistence type="inferred from homology"/>
<keyword evidence="9 12" id="KW-0274">FAD</keyword>
<comment type="caution">
    <text evidence="14">The sequence shown here is derived from an EMBL/GenBank/DDBJ whole genome shotgun (WGS) entry which is preliminary data.</text>
</comment>
<dbReference type="InterPro" id="IPR002937">
    <property type="entry name" value="Amino_oxidase"/>
</dbReference>
<evidence type="ECO:0000256" key="1">
    <source>
        <dbReference type="ARBA" id="ARBA00001755"/>
    </source>
</evidence>
<dbReference type="GO" id="GO:0005737">
    <property type="term" value="C:cytoplasm"/>
    <property type="evidence" value="ECO:0007669"/>
    <property type="project" value="UniProtKB-SubCell"/>
</dbReference>
<name>A0A7K3LY87_9ACTN</name>
<evidence type="ECO:0000256" key="4">
    <source>
        <dbReference type="ARBA" id="ARBA00004744"/>
    </source>
</evidence>
<comment type="function">
    <text evidence="3 12">Involved in coproporphyrin-dependent heme b biosynthesis. Catalyzes the oxidation of coproporphyrinogen III to coproporphyrin III.</text>
</comment>
<gene>
    <name evidence="14" type="primary">hemG</name>
    <name evidence="14" type="ORF">F7O44_02705</name>
</gene>
<dbReference type="NCBIfam" id="TIGR00562">
    <property type="entry name" value="proto_IX_ox"/>
    <property type="match status" value="1"/>
</dbReference>
<dbReference type="PANTHER" id="PTHR42923:SF3">
    <property type="entry name" value="PROTOPORPHYRINOGEN OXIDASE"/>
    <property type="match status" value="1"/>
</dbReference>
<keyword evidence="12" id="KW-0963">Cytoplasm</keyword>
<dbReference type="InterPro" id="IPR036188">
    <property type="entry name" value="FAD/NAD-bd_sf"/>
</dbReference>